<dbReference type="PANTHER" id="PTHR43689">
    <property type="entry name" value="HYDROLASE"/>
    <property type="match status" value="1"/>
</dbReference>
<proteinExistence type="predicted"/>
<dbReference type="GO" id="GO:0016787">
    <property type="term" value="F:hydrolase activity"/>
    <property type="evidence" value="ECO:0007669"/>
    <property type="project" value="UniProtKB-KW"/>
</dbReference>
<evidence type="ECO:0000313" key="3">
    <source>
        <dbReference type="Proteomes" id="UP000249467"/>
    </source>
</evidence>
<evidence type="ECO:0000313" key="2">
    <source>
        <dbReference type="EMBL" id="PZO44224.1"/>
    </source>
</evidence>
<dbReference type="Pfam" id="PF12146">
    <property type="entry name" value="Hydrolase_4"/>
    <property type="match status" value="1"/>
</dbReference>
<name>A0A2W4WGE0_9CYAN</name>
<sequence length="250" mass="27825">MNISLISPTIVTVPCFSGSPWYLDRLTPLSKYSLRTMRLPEALDNIEMYADFLAKQVADLDRYILVGDSFGANIAIALATRRPKGLEALVLSGGFAADPVTDPLTKLKLTAASFLGGELYRQITLRFHAQVLASPFDRDGQIPYSQSKIRSLFIENTPRRSYLSRMKAAFSANYLDRLSLIQVPTLVLTPDYDRLIGQKAARDLLEGMPDATEVILPRTGHMFRFTHPIAYANAIKEFLQLRLGDVAIAT</sequence>
<accession>A0A2W4WGE0</accession>
<feature type="domain" description="Serine aminopeptidase S33" evidence="1">
    <location>
        <begin position="42"/>
        <end position="222"/>
    </location>
</feature>
<reference evidence="2 3" key="1">
    <citation type="submission" date="2018-04" db="EMBL/GenBank/DDBJ databases">
        <authorList>
            <person name="Go L.Y."/>
            <person name="Mitchell J.A."/>
        </authorList>
    </citation>
    <scope>NUCLEOTIDE SEQUENCE [LARGE SCALE GENOMIC DNA]</scope>
    <source>
        <strain evidence="2">ULC066bin1</strain>
    </source>
</reference>
<dbReference type="Gene3D" id="3.40.50.1820">
    <property type="entry name" value="alpha/beta hydrolase"/>
    <property type="match status" value="1"/>
</dbReference>
<dbReference type="PANTHER" id="PTHR43689:SF8">
    <property type="entry name" value="ALPHA_BETA-HYDROLASES SUPERFAMILY PROTEIN"/>
    <property type="match status" value="1"/>
</dbReference>
<organism evidence="2 3">
    <name type="scientific">Pseudanabaena frigida</name>
    <dbReference type="NCBI Taxonomy" id="945775"/>
    <lineage>
        <taxon>Bacteria</taxon>
        <taxon>Bacillati</taxon>
        <taxon>Cyanobacteriota</taxon>
        <taxon>Cyanophyceae</taxon>
        <taxon>Pseudanabaenales</taxon>
        <taxon>Pseudanabaenaceae</taxon>
        <taxon>Pseudanabaena</taxon>
    </lineage>
</organism>
<dbReference type="InterPro" id="IPR022742">
    <property type="entry name" value="Hydrolase_4"/>
</dbReference>
<reference evidence="2 3" key="2">
    <citation type="submission" date="2018-06" db="EMBL/GenBank/DDBJ databases">
        <title>Metagenomic assembly of (sub)arctic Cyanobacteria and their associated microbiome from non-axenic cultures.</title>
        <authorList>
            <person name="Baurain D."/>
        </authorList>
    </citation>
    <scope>NUCLEOTIDE SEQUENCE [LARGE SCALE GENOMIC DNA]</scope>
    <source>
        <strain evidence="2">ULC066bin1</strain>
    </source>
</reference>
<evidence type="ECO:0000259" key="1">
    <source>
        <dbReference type="Pfam" id="PF12146"/>
    </source>
</evidence>
<dbReference type="SUPFAM" id="SSF53474">
    <property type="entry name" value="alpha/beta-Hydrolases"/>
    <property type="match status" value="1"/>
</dbReference>
<keyword evidence="2" id="KW-0378">Hydrolase</keyword>
<protein>
    <submittedName>
        <fullName evidence="2">Alpha/beta hydrolase</fullName>
    </submittedName>
</protein>
<gene>
    <name evidence="2" type="ORF">DCF19_03215</name>
</gene>
<dbReference type="InterPro" id="IPR029058">
    <property type="entry name" value="AB_hydrolase_fold"/>
</dbReference>
<dbReference type="AlphaFoldDB" id="A0A2W4WGE0"/>
<comment type="caution">
    <text evidence="2">The sequence shown here is derived from an EMBL/GenBank/DDBJ whole genome shotgun (WGS) entry which is preliminary data.</text>
</comment>
<dbReference type="EMBL" id="QBML01000003">
    <property type="protein sequence ID" value="PZO44224.1"/>
    <property type="molecule type" value="Genomic_DNA"/>
</dbReference>
<dbReference type="Proteomes" id="UP000249467">
    <property type="component" value="Unassembled WGS sequence"/>
</dbReference>